<comment type="subcellular location">
    <subcellularLocation>
        <location evidence="1">Membrane</location>
        <topology evidence="1">Multi-pass membrane protein</topology>
    </subcellularLocation>
</comment>
<feature type="domain" description="Ion transport" evidence="7">
    <location>
        <begin position="363"/>
        <end position="425"/>
    </location>
</feature>
<feature type="transmembrane region" description="Helical" evidence="6">
    <location>
        <begin position="284"/>
        <end position="307"/>
    </location>
</feature>
<feature type="coiled-coil region" evidence="5">
    <location>
        <begin position="316"/>
        <end position="343"/>
    </location>
</feature>
<proteinExistence type="predicted"/>
<feature type="transmembrane region" description="Helical" evidence="6">
    <location>
        <begin position="363"/>
        <end position="380"/>
    </location>
</feature>
<keyword evidence="3 6" id="KW-1133">Transmembrane helix</keyword>
<dbReference type="Proteomes" id="UP001266305">
    <property type="component" value="Unassembled WGS sequence"/>
</dbReference>
<evidence type="ECO:0000256" key="3">
    <source>
        <dbReference type="ARBA" id="ARBA00022989"/>
    </source>
</evidence>
<feature type="transmembrane region" description="Helical" evidence="6">
    <location>
        <begin position="122"/>
        <end position="150"/>
    </location>
</feature>
<evidence type="ECO:0000313" key="9">
    <source>
        <dbReference type="Proteomes" id="UP001266305"/>
    </source>
</evidence>
<comment type="caution">
    <text evidence="8">The sequence shown here is derived from an EMBL/GenBank/DDBJ whole genome shotgun (WGS) entry which is preliminary data.</text>
</comment>
<evidence type="ECO:0000313" key="8">
    <source>
        <dbReference type="EMBL" id="KAK2121079.1"/>
    </source>
</evidence>
<evidence type="ECO:0000256" key="6">
    <source>
        <dbReference type="SAM" id="Phobius"/>
    </source>
</evidence>
<dbReference type="SUPFAM" id="SSF81324">
    <property type="entry name" value="Voltage-gated potassium channels"/>
    <property type="match status" value="2"/>
</dbReference>
<dbReference type="Gene3D" id="1.20.120.350">
    <property type="entry name" value="Voltage-gated potassium channels. Chain C"/>
    <property type="match status" value="2"/>
</dbReference>
<feature type="domain" description="Ion transport" evidence="7">
    <location>
        <begin position="45"/>
        <end position="317"/>
    </location>
</feature>
<dbReference type="PANTHER" id="PTHR10037">
    <property type="entry name" value="VOLTAGE-GATED CATION CHANNEL CALCIUM AND SODIUM"/>
    <property type="match status" value="1"/>
</dbReference>
<feature type="transmembrane region" description="Helical" evidence="6">
    <location>
        <begin position="85"/>
        <end position="107"/>
    </location>
</feature>
<name>A0ABQ9WHF4_SAGOE</name>
<keyword evidence="4 6" id="KW-0472">Membrane</keyword>
<sequence length="426" mass="49326">MIDVYKPDWCEVREDWSVYLFSPNNRRPPPTLPRFRVLCQTIIAHKLFDYVVLAFIFLNCITIALERPQIEAGSTERIFLTVSNYIFTAIFVGEMTLKVVSLGLYFGEQAYLRSSWNVLDGFLVFVSIIDIVVSVASAGGAKILGVLRVLRLLRTLRPLRVISRAPGLKLVVETLISSLKPIGNIVLICCAFFIIFGILGVQLFKGKFYHCLGVDTRNITNRSDCMAANYRWVHHKYNFDNLGQALMSLFVLASKDGWVNIMYNGLDAVAVDQQPVTNHNPWMLLYFISFLLIVSFFVLNMFVGVVVENFHKCRQHQEAEEARRREEKRLRRLEKKRRKAQRLPYYATYCHTRLLIHSMCTSHYLDIFITFIICLNVVTMSLEHYNQPTSLETALKYCNYMFTTVFVLEAVLKLVAFGLRRFFKDR</sequence>
<dbReference type="Pfam" id="PF00520">
    <property type="entry name" value="Ion_trans"/>
    <property type="match status" value="2"/>
</dbReference>
<feature type="transmembrane region" description="Helical" evidence="6">
    <location>
        <begin position="400"/>
        <end position="419"/>
    </location>
</feature>
<dbReference type="Gene3D" id="1.10.287.70">
    <property type="match status" value="1"/>
</dbReference>
<organism evidence="8 9">
    <name type="scientific">Saguinus oedipus</name>
    <name type="common">Cotton-top tamarin</name>
    <name type="synonym">Oedipomidas oedipus</name>
    <dbReference type="NCBI Taxonomy" id="9490"/>
    <lineage>
        <taxon>Eukaryota</taxon>
        <taxon>Metazoa</taxon>
        <taxon>Chordata</taxon>
        <taxon>Craniata</taxon>
        <taxon>Vertebrata</taxon>
        <taxon>Euteleostomi</taxon>
        <taxon>Mammalia</taxon>
        <taxon>Eutheria</taxon>
        <taxon>Euarchontoglires</taxon>
        <taxon>Primates</taxon>
        <taxon>Haplorrhini</taxon>
        <taxon>Platyrrhini</taxon>
        <taxon>Cebidae</taxon>
        <taxon>Callitrichinae</taxon>
        <taxon>Saguinus</taxon>
    </lineage>
</organism>
<gene>
    <name evidence="8" type="primary">CACNA1I_4</name>
    <name evidence="8" type="ORF">P7K49_002465</name>
</gene>
<feature type="transmembrane region" description="Helical" evidence="6">
    <location>
        <begin position="47"/>
        <end position="65"/>
    </location>
</feature>
<evidence type="ECO:0000256" key="4">
    <source>
        <dbReference type="ARBA" id="ARBA00023136"/>
    </source>
</evidence>
<keyword evidence="5" id="KW-0175">Coiled coil</keyword>
<keyword evidence="2 6" id="KW-0812">Transmembrane</keyword>
<protein>
    <submittedName>
        <fullName evidence="8">Voltage-dependent T-type calcium channel subunit alpha-1I</fullName>
    </submittedName>
</protein>
<dbReference type="InterPro" id="IPR027359">
    <property type="entry name" value="Volt_channel_dom_sf"/>
</dbReference>
<dbReference type="InterPro" id="IPR043203">
    <property type="entry name" value="VGCC_Ca_Na"/>
</dbReference>
<evidence type="ECO:0000259" key="7">
    <source>
        <dbReference type="Pfam" id="PF00520"/>
    </source>
</evidence>
<keyword evidence="9" id="KW-1185">Reference proteome</keyword>
<dbReference type="PANTHER" id="PTHR10037:SF209">
    <property type="entry name" value="VOLTAGE-DEPENDENT T-TYPE CALCIUM CHANNEL SUBUNIT ALPHA"/>
    <property type="match status" value="1"/>
</dbReference>
<evidence type="ECO:0000256" key="2">
    <source>
        <dbReference type="ARBA" id="ARBA00022692"/>
    </source>
</evidence>
<feature type="transmembrane region" description="Helical" evidence="6">
    <location>
        <begin position="185"/>
        <end position="204"/>
    </location>
</feature>
<reference evidence="8 9" key="1">
    <citation type="submission" date="2023-05" db="EMBL/GenBank/DDBJ databases">
        <title>B98-5 Cell Line De Novo Hybrid Assembly: An Optical Mapping Approach.</title>
        <authorList>
            <person name="Kananen K."/>
            <person name="Auerbach J.A."/>
            <person name="Kautto E."/>
            <person name="Blachly J.S."/>
        </authorList>
    </citation>
    <scope>NUCLEOTIDE SEQUENCE [LARGE SCALE GENOMIC DNA]</scope>
    <source>
        <strain evidence="8">B95-8</strain>
        <tissue evidence="8">Cell line</tissue>
    </source>
</reference>
<evidence type="ECO:0000256" key="1">
    <source>
        <dbReference type="ARBA" id="ARBA00004141"/>
    </source>
</evidence>
<evidence type="ECO:0000256" key="5">
    <source>
        <dbReference type="SAM" id="Coils"/>
    </source>
</evidence>
<accession>A0ABQ9WHF4</accession>
<dbReference type="InterPro" id="IPR005821">
    <property type="entry name" value="Ion_trans_dom"/>
</dbReference>
<dbReference type="EMBL" id="JASSZA010000001">
    <property type="protein sequence ID" value="KAK2121079.1"/>
    <property type="molecule type" value="Genomic_DNA"/>
</dbReference>